<keyword evidence="8" id="KW-0234">DNA repair</keyword>
<dbReference type="CDD" id="cd21076">
    <property type="entry name" value="DBD_XPA"/>
    <property type="match status" value="1"/>
</dbReference>
<feature type="domain" description="XPA C-terminal" evidence="12">
    <location>
        <begin position="135"/>
        <end position="186"/>
    </location>
</feature>
<dbReference type="NCBIfam" id="TIGR00598">
    <property type="entry name" value="rad14"/>
    <property type="match status" value="1"/>
</dbReference>
<dbReference type="SUPFAM" id="SSF57716">
    <property type="entry name" value="Glucocorticoid receptor-like (DNA-binding domain)"/>
    <property type="match status" value="1"/>
</dbReference>
<dbReference type="InterPro" id="IPR000465">
    <property type="entry name" value="XPA/RAD14"/>
</dbReference>
<keyword evidence="6" id="KW-0862">Zinc</keyword>
<comment type="similarity">
    <text evidence="2">Belongs to the XPA family.</text>
</comment>
<feature type="compositionally biased region" description="Polar residues" evidence="11">
    <location>
        <begin position="1"/>
        <end position="12"/>
    </location>
</feature>
<keyword evidence="14" id="KW-1185">Reference proteome</keyword>
<dbReference type="GO" id="GO:1901255">
    <property type="term" value="P:nucleotide-excision repair involved in interstrand cross-link repair"/>
    <property type="evidence" value="ECO:0007669"/>
    <property type="project" value="TreeGrafter"/>
</dbReference>
<feature type="coiled-coil region" evidence="10">
    <location>
        <begin position="202"/>
        <end position="229"/>
    </location>
</feature>
<sequence>MSTEITGKSNSNKKLKEYHESERAEKNRQRALLLKKSKLSAHPHSQENEEKHKDEAVQGRSIKVQGQTVIDTGGGFLIEDDDDLEQQMLKIEEIPAPIIENLPQCEECKKDFKDSYLLQKFDYAVCDACRDPDDKHSLITRTEAKEEYLLKDCDFDRREPNLKYIVKKNPHNPRWGEMKLYLHLQIEKRALEVWGTEEDLLEEREKRDVKRQEGKLKKYNKKLKQLRMEVRSSIYDKTKKSSHTHKFGEDTYNEEDDTYTRACVECNFEETFEKM</sequence>
<dbReference type="FunFam" id="3.90.530.10:FF:000001">
    <property type="entry name" value="DNA repair protein complementing XP-A cells"/>
    <property type="match status" value="1"/>
</dbReference>
<dbReference type="GO" id="GO:0006284">
    <property type="term" value="P:base-excision repair"/>
    <property type="evidence" value="ECO:0007669"/>
    <property type="project" value="TreeGrafter"/>
</dbReference>
<evidence type="ECO:0000313" key="14">
    <source>
        <dbReference type="Proteomes" id="UP000786811"/>
    </source>
</evidence>
<evidence type="ECO:0000256" key="2">
    <source>
        <dbReference type="ARBA" id="ARBA00005548"/>
    </source>
</evidence>
<dbReference type="AlphaFoldDB" id="A0A8J2HLF7"/>
<dbReference type="PROSITE" id="PS00753">
    <property type="entry name" value="XPA_2"/>
    <property type="match status" value="1"/>
</dbReference>
<evidence type="ECO:0000256" key="3">
    <source>
        <dbReference type="ARBA" id="ARBA00022723"/>
    </source>
</evidence>
<dbReference type="GO" id="GO:0000715">
    <property type="term" value="P:nucleotide-excision repair, DNA damage recognition"/>
    <property type="evidence" value="ECO:0007669"/>
    <property type="project" value="TreeGrafter"/>
</dbReference>
<gene>
    <name evidence="13" type="ORF">HICCMSTLAB_LOCUS9843</name>
</gene>
<dbReference type="PANTHER" id="PTHR10142">
    <property type="entry name" value="DNA REPAIR PROTEIN COMPLEMENTING XP-A CELLS"/>
    <property type="match status" value="1"/>
</dbReference>
<name>A0A8J2HLF7_COTCN</name>
<dbReference type="PANTHER" id="PTHR10142:SF0">
    <property type="entry name" value="DNA REPAIR PROTEIN COMPLEMENTING XP-A CELLS"/>
    <property type="match status" value="1"/>
</dbReference>
<evidence type="ECO:0000256" key="9">
    <source>
        <dbReference type="ARBA" id="ARBA00023242"/>
    </source>
</evidence>
<dbReference type="InterPro" id="IPR037129">
    <property type="entry name" value="XPA_sf"/>
</dbReference>
<feature type="compositionally biased region" description="Basic and acidic residues" evidence="11">
    <location>
        <begin position="44"/>
        <end position="57"/>
    </location>
</feature>
<evidence type="ECO:0000256" key="1">
    <source>
        <dbReference type="ARBA" id="ARBA00004123"/>
    </source>
</evidence>
<dbReference type="Pfam" id="PF05181">
    <property type="entry name" value="XPA_C"/>
    <property type="match status" value="1"/>
</dbReference>
<reference evidence="13" key="1">
    <citation type="submission" date="2021-04" db="EMBL/GenBank/DDBJ databases">
        <authorList>
            <person name="Chebbi M.A.C M."/>
        </authorList>
    </citation>
    <scope>NUCLEOTIDE SEQUENCE</scope>
</reference>
<evidence type="ECO:0000313" key="13">
    <source>
        <dbReference type="EMBL" id="CAG5100770.1"/>
    </source>
</evidence>
<dbReference type="Pfam" id="PF01286">
    <property type="entry name" value="XPA_N"/>
    <property type="match status" value="1"/>
</dbReference>
<feature type="region of interest" description="Disordered" evidence="11">
    <location>
        <begin position="1"/>
        <end position="61"/>
    </location>
</feature>
<dbReference type="SUPFAM" id="SSF46955">
    <property type="entry name" value="Putative DNA-binding domain"/>
    <property type="match status" value="1"/>
</dbReference>
<dbReference type="Proteomes" id="UP000786811">
    <property type="component" value="Unassembled WGS sequence"/>
</dbReference>
<dbReference type="InterPro" id="IPR022652">
    <property type="entry name" value="Znf_XPA_CS"/>
</dbReference>
<dbReference type="GO" id="GO:0003684">
    <property type="term" value="F:damaged DNA binding"/>
    <property type="evidence" value="ECO:0007669"/>
    <property type="project" value="InterPro"/>
</dbReference>
<keyword evidence="4" id="KW-0227">DNA damage</keyword>
<dbReference type="Gene3D" id="3.90.530.10">
    <property type="entry name" value="XPA C-terminal domain"/>
    <property type="match status" value="1"/>
</dbReference>
<protein>
    <submittedName>
        <fullName evidence="13">Similar to Xpac: DNA repair protein complementing XP-A cells homolog (Drosophila melanogaster)</fullName>
    </submittedName>
</protein>
<proteinExistence type="inferred from homology"/>
<dbReference type="GO" id="GO:0008270">
    <property type="term" value="F:zinc ion binding"/>
    <property type="evidence" value="ECO:0007669"/>
    <property type="project" value="UniProtKB-KW"/>
</dbReference>
<evidence type="ECO:0000259" key="12">
    <source>
        <dbReference type="Pfam" id="PF05181"/>
    </source>
</evidence>
<evidence type="ECO:0000256" key="5">
    <source>
        <dbReference type="ARBA" id="ARBA00022771"/>
    </source>
</evidence>
<dbReference type="PROSITE" id="PS00752">
    <property type="entry name" value="XPA_1"/>
    <property type="match status" value="1"/>
</dbReference>
<keyword evidence="3" id="KW-0479">Metal-binding</keyword>
<evidence type="ECO:0000256" key="7">
    <source>
        <dbReference type="ARBA" id="ARBA00023125"/>
    </source>
</evidence>
<dbReference type="GO" id="GO:0000110">
    <property type="term" value="C:nucleotide-excision repair factor 1 complex"/>
    <property type="evidence" value="ECO:0007669"/>
    <property type="project" value="TreeGrafter"/>
</dbReference>
<dbReference type="InterPro" id="IPR022656">
    <property type="entry name" value="XPA_C"/>
</dbReference>
<keyword evidence="5" id="KW-0863">Zinc-finger</keyword>
<dbReference type="InterPro" id="IPR009061">
    <property type="entry name" value="DNA-bd_dom_put_sf"/>
</dbReference>
<dbReference type="OrthoDB" id="68328at2759"/>
<evidence type="ECO:0000256" key="6">
    <source>
        <dbReference type="ARBA" id="ARBA00022833"/>
    </source>
</evidence>
<dbReference type="InterPro" id="IPR022658">
    <property type="entry name" value="XPA_CS"/>
</dbReference>
<accession>A0A8J2HLF7</accession>
<evidence type="ECO:0000256" key="4">
    <source>
        <dbReference type="ARBA" id="ARBA00022763"/>
    </source>
</evidence>
<dbReference type="GO" id="GO:0070914">
    <property type="term" value="P:UV-damage excision repair"/>
    <property type="evidence" value="ECO:0007669"/>
    <property type="project" value="TreeGrafter"/>
</dbReference>
<comment type="caution">
    <text evidence="13">The sequence shown here is derived from an EMBL/GenBank/DDBJ whole genome shotgun (WGS) entry which is preliminary data.</text>
</comment>
<comment type="subcellular location">
    <subcellularLocation>
        <location evidence="1">Nucleus</location>
    </subcellularLocation>
</comment>
<keyword evidence="7" id="KW-0238">DNA-binding</keyword>
<keyword evidence="10" id="KW-0175">Coiled coil</keyword>
<keyword evidence="9" id="KW-0539">Nucleus</keyword>
<organism evidence="13 14">
    <name type="scientific">Cotesia congregata</name>
    <name type="common">Parasitoid wasp</name>
    <name type="synonym">Apanteles congregatus</name>
    <dbReference type="NCBI Taxonomy" id="51543"/>
    <lineage>
        <taxon>Eukaryota</taxon>
        <taxon>Metazoa</taxon>
        <taxon>Ecdysozoa</taxon>
        <taxon>Arthropoda</taxon>
        <taxon>Hexapoda</taxon>
        <taxon>Insecta</taxon>
        <taxon>Pterygota</taxon>
        <taxon>Neoptera</taxon>
        <taxon>Endopterygota</taxon>
        <taxon>Hymenoptera</taxon>
        <taxon>Apocrita</taxon>
        <taxon>Ichneumonoidea</taxon>
        <taxon>Braconidae</taxon>
        <taxon>Microgastrinae</taxon>
        <taxon>Cotesia</taxon>
    </lineage>
</organism>
<evidence type="ECO:0000256" key="8">
    <source>
        <dbReference type="ARBA" id="ARBA00023204"/>
    </source>
</evidence>
<evidence type="ECO:0000256" key="11">
    <source>
        <dbReference type="SAM" id="MobiDB-lite"/>
    </source>
</evidence>
<feature type="compositionally biased region" description="Basic and acidic residues" evidence="11">
    <location>
        <begin position="14"/>
        <end position="28"/>
    </location>
</feature>
<dbReference type="EMBL" id="CAJNRD030001122">
    <property type="protein sequence ID" value="CAG5100770.1"/>
    <property type="molecule type" value="Genomic_DNA"/>
</dbReference>
<evidence type="ECO:0000256" key="10">
    <source>
        <dbReference type="SAM" id="Coils"/>
    </source>
</evidence>